<evidence type="ECO:0000313" key="3">
    <source>
        <dbReference type="Proteomes" id="UP000012015"/>
    </source>
</evidence>
<evidence type="ECO:0000313" key="2">
    <source>
        <dbReference type="EMBL" id="EMQ99797.1"/>
    </source>
</evidence>
<proteinExistence type="predicted"/>
<feature type="compositionally biased region" description="Basic and acidic residues" evidence="1">
    <location>
        <begin position="37"/>
        <end position="53"/>
    </location>
</feature>
<keyword evidence="3" id="KW-1185">Reference proteome</keyword>
<dbReference type="Proteomes" id="UP000012015">
    <property type="component" value="Unassembled WGS sequence"/>
</dbReference>
<comment type="caution">
    <text evidence="2">The sequence shown here is derived from an EMBL/GenBank/DDBJ whole genome shotgun (WGS) entry which is preliminary data.</text>
</comment>
<name>M7MTS1_9MICC</name>
<sequence>MQICGSDIGLIAVRGRAAEGPKRAHGGIGGQSSPYSARDRPHSDVDRTSEHVNHMPYFTGDPYVARADDAVQEYEVLANRLHIRSEGADATQVSSHTLESPAASGARNYPVSMPWLIEPEMYVALSQGVV</sequence>
<organism evidence="2 3">
    <name type="scientific">Paeniglutamicibacter gangotriensis Lz1y</name>
    <dbReference type="NCBI Taxonomy" id="1276920"/>
    <lineage>
        <taxon>Bacteria</taxon>
        <taxon>Bacillati</taxon>
        <taxon>Actinomycetota</taxon>
        <taxon>Actinomycetes</taxon>
        <taxon>Micrococcales</taxon>
        <taxon>Micrococcaceae</taxon>
        <taxon>Paeniglutamicibacter</taxon>
    </lineage>
</organism>
<protein>
    <submittedName>
        <fullName evidence="2">Uncharacterized protein</fullName>
    </submittedName>
</protein>
<gene>
    <name evidence="2" type="ORF">ADIAG_00900</name>
</gene>
<dbReference type="EMBL" id="AOCK01000002">
    <property type="protein sequence ID" value="EMQ99797.1"/>
    <property type="molecule type" value="Genomic_DNA"/>
</dbReference>
<evidence type="ECO:0000256" key="1">
    <source>
        <dbReference type="SAM" id="MobiDB-lite"/>
    </source>
</evidence>
<reference evidence="2 3" key="1">
    <citation type="journal article" date="2013" name="Genome Announc.">
        <title>Draft Genome Sequence of Arthrobacter gangotriensis Strain Lz1yT, Isolated from a Penguin Rookery Soil Sample Collected in Antarctica, near the Indian Station Dakshin Gangotri.</title>
        <authorList>
            <person name="Shivaji S."/>
            <person name="Ara S."/>
            <person name="Bandi S."/>
            <person name="Singh A."/>
            <person name="Kumar Pinnaka A."/>
        </authorList>
    </citation>
    <scope>NUCLEOTIDE SEQUENCE [LARGE SCALE GENOMIC DNA]</scope>
    <source>
        <strain evidence="2 3">Lz1y</strain>
    </source>
</reference>
<dbReference type="STRING" id="1276920.ADIAG_00900"/>
<dbReference type="AlphaFoldDB" id="M7MTS1"/>
<feature type="region of interest" description="Disordered" evidence="1">
    <location>
        <begin position="85"/>
        <end position="104"/>
    </location>
</feature>
<accession>M7MTS1</accession>
<feature type="region of interest" description="Disordered" evidence="1">
    <location>
        <begin position="19"/>
        <end position="53"/>
    </location>
</feature>